<sequence length="314" mass="37515">MNKSLIVNLHGGLGNQLFHYSFAKILSAKLNRKILLDASDYKQKIGNGVRNFELNYFYTKIDFIHTKSNLYNELGTLVLNLYINQLYNNFFYKRKNELLYFNPTQSKILFAPDIYFKDIDEMTNNIQNVRYILKERFWNYTDLYPYKNDILQDIVLDSIKLDEKNNSILSYIKSEKDSVAIHIRRGDFLTRDYPINLSNSKYYHNAIEFIKSKLKNPKFFIFSDDKEFIKSYFSKKKNCKIVDINDDSQVIFDFYLMRQCKHFIMANSTLSWWVAFCNTFEDSIVLTPKLWLNKQAELKESYAPKKWIRISINK</sequence>
<accession>A0A5C8DZQ0</accession>
<dbReference type="GO" id="GO:0005975">
    <property type="term" value="P:carbohydrate metabolic process"/>
    <property type="evidence" value="ECO:0007669"/>
    <property type="project" value="InterPro"/>
</dbReference>
<name>A0A5C8DZQ0_9SPIR</name>
<dbReference type="Gene3D" id="3.40.50.11350">
    <property type="match status" value="1"/>
</dbReference>
<dbReference type="AlphaFoldDB" id="A0A5C8DZQ0"/>
<keyword evidence="2 3" id="KW-0808">Transferase</keyword>
<dbReference type="InterPro" id="IPR002516">
    <property type="entry name" value="Glyco_trans_11"/>
</dbReference>
<dbReference type="PANTHER" id="PTHR11927">
    <property type="entry name" value="GALACTOSIDE 2-L-FUCOSYLTRANSFERASE"/>
    <property type="match status" value="1"/>
</dbReference>
<evidence type="ECO:0000256" key="2">
    <source>
        <dbReference type="ARBA" id="ARBA00022679"/>
    </source>
</evidence>
<protein>
    <submittedName>
        <fullName evidence="3">Alpha-1,2-fucosyltransferase</fullName>
    </submittedName>
</protein>
<reference evidence="3 4" key="1">
    <citation type="journal article" date="1992" name="Lakartidningen">
        <title>[Penicillin V and not amoxicillin is the first choice preparation in acute otitis].</title>
        <authorList>
            <person name="Kamme C."/>
            <person name="Lundgren K."/>
            <person name="Prellner K."/>
        </authorList>
    </citation>
    <scope>NUCLEOTIDE SEQUENCE [LARGE SCALE GENOMIC DNA]</scope>
    <source>
        <strain evidence="3 4">PC5538III-lc</strain>
    </source>
</reference>
<dbReference type="GO" id="GO:0008107">
    <property type="term" value="F:galactoside 2-alpha-L-fucosyltransferase activity"/>
    <property type="evidence" value="ECO:0007669"/>
    <property type="project" value="InterPro"/>
</dbReference>
<dbReference type="RefSeq" id="WP_147737606.1">
    <property type="nucleotide sequence ID" value="NZ_SAXX01000025.1"/>
</dbReference>
<organism evidence="3 4">
    <name type="scientific">Brachyspira aalborgi</name>
    <dbReference type="NCBI Taxonomy" id="29522"/>
    <lineage>
        <taxon>Bacteria</taxon>
        <taxon>Pseudomonadati</taxon>
        <taxon>Spirochaetota</taxon>
        <taxon>Spirochaetia</taxon>
        <taxon>Brachyspirales</taxon>
        <taxon>Brachyspiraceae</taxon>
        <taxon>Brachyspira</taxon>
    </lineage>
</organism>
<evidence type="ECO:0000256" key="1">
    <source>
        <dbReference type="ARBA" id="ARBA00022676"/>
    </source>
</evidence>
<gene>
    <name evidence="3" type="ORF">EPJ69_12260</name>
</gene>
<evidence type="ECO:0000313" key="3">
    <source>
        <dbReference type="EMBL" id="TXJ30001.1"/>
    </source>
</evidence>
<dbReference type="Pfam" id="PF01531">
    <property type="entry name" value="Glyco_transf_11"/>
    <property type="match status" value="1"/>
</dbReference>
<dbReference type="CDD" id="cd11301">
    <property type="entry name" value="Fut1_Fut2_like"/>
    <property type="match status" value="1"/>
</dbReference>
<dbReference type="Proteomes" id="UP000324707">
    <property type="component" value="Unassembled WGS sequence"/>
</dbReference>
<evidence type="ECO:0000313" key="4">
    <source>
        <dbReference type="Proteomes" id="UP000324707"/>
    </source>
</evidence>
<dbReference type="EMBL" id="SAXX01000025">
    <property type="protein sequence ID" value="TXJ30001.1"/>
    <property type="molecule type" value="Genomic_DNA"/>
</dbReference>
<dbReference type="PANTHER" id="PTHR11927:SF9">
    <property type="entry name" value="L-FUCOSYLTRANSFERASE"/>
    <property type="match status" value="1"/>
</dbReference>
<keyword evidence="1 3" id="KW-0328">Glycosyltransferase</keyword>
<dbReference type="GO" id="GO:0016020">
    <property type="term" value="C:membrane"/>
    <property type="evidence" value="ECO:0007669"/>
    <property type="project" value="InterPro"/>
</dbReference>
<comment type="caution">
    <text evidence="3">The sequence shown here is derived from an EMBL/GenBank/DDBJ whole genome shotgun (WGS) entry which is preliminary data.</text>
</comment>
<proteinExistence type="predicted"/>